<evidence type="ECO:0000313" key="1">
    <source>
        <dbReference type="EMBL" id="KPM44026.1"/>
    </source>
</evidence>
<dbReference type="AlphaFoldDB" id="A0A0P7BRW4"/>
<sequence length="97" mass="10919">MCKIGTCFNECGRCHAECNPQPWSDTCEKGDPNAKTFEELKKCPNGLTQMPDEMIGVEPRIFCKLCLAAVGLETIANSDGKRRPSGYQFERWSEKKD</sequence>
<organism evidence="1 2">
    <name type="scientific">Neonectria ditissima</name>
    <dbReference type="NCBI Taxonomy" id="78410"/>
    <lineage>
        <taxon>Eukaryota</taxon>
        <taxon>Fungi</taxon>
        <taxon>Dikarya</taxon>
        <taxon>Ascomycota</taxon>
        <taxon>Pezizomycotina</taxon>
        <taxon>Sordariomycetes</taxon>
        <taxon>Hypocreomycetidae</taxon>
        <taxon>Hypocreales</taxon>
        <taxon>Nectriaceae</taxon>
        <taxon>Neonectria</taxon>
    </lineage>
</organism>
<evidence type="ECO:0000313" key="2">
    <source>
        <dbReference type="Proteomes" id="UP000050424"/>
    </source>
</evidence>
<gene>
    <name evidence="1" type="ORF">AK830_g2497</name>
</gene>
<protein>
    <submittedName>
        <fullName evidence="1">Uncharacterized protein</fullName>
    </submittedName>
</protein>
<dbReference type="EMBL" id="LKCW01000024">
    <property type="protein sequence ID" value="KPM44026.1"/>
    <property type="molecule type" value="Genomic_DNA"/>
</dbReference>
<name>A0A0P7BRW4_9HYPO</name>
<accession>A0A0P7BRW4</accession>
<proteinExistence type="predicted"/>
<reference evidence="1 2" key="1">
    <citation type="submission" date="2015-09" db="EMBL/GenBank/DDBJ databases">
        <title>Draft genome of a European isolate of the apple canker pathogen Neonectria ditissima.</title>
        <authorList>
            <person name="Gomez-Cortecero A."/>
            <person name="Harrison R.J."/>
            <person name="Armitage A.D."/>
        </authorList>
    </citation>
    <scope>NUCLEOTIDE SEQUENCE [LARGE SCALE GENOMIC DNA]</scope>
    <source>
        <strain evidence="1 2">R09/05</strain>
    </source>
</reference>
<dbReference type="Proteomes" id="UP000050424">
    <property type="component" value="Unassembled WGS sequence"/>
</dbReference>
<comment type="caution">
    <text evidence="1">The sequence shown here is derived from an EMBL/GenBank/DDBJ whole genome shotgun (WGS) entry which is preliminary data.</text>
</comment>
<keyword evidence="2" id="KW-1185">Reference proteome</keyword>